<feature type="transmembrane region" description="Helical" evidence="1">
    <location>
        <begin position="108"/>
        <end position="129"/>
    </location>
</feature>
<dbReference type="InterPro" id="IPR021279">
    <property type="entry name" value="DUF2721"/>
</dbReference>
<keyword evidence="1" id="KW-1133">Transmembrane helix</keyword>
<protein>
    <recommendedName>
        <fullName evidence="4">DUF2721 domain-containing protein</fullName>
    </recommendedName>
</protein>
<gene>
    <name evidence="2" type="ORF">SAMN04488115_110126</name>
</gene>
<sequence length="153" mass="16552">MEVIPEITRLTHIFSHAVAPAFFLGAVAAFVALMTGRLTAVSERITSLRAKAVRKDATSSDSARLDRLITRARMLSDGILLSLASGICATLLLAVLFASQFFKLSHAYGSAIMFIGATLLLGAALFRFAQETMSARRELEEEWVSPDSDEVSS</sequence>
<evidence type="ECO:0000256" key="1">
    <source>
        <dbReference type="SAM" id="Phobius"/>
    </source>
</evidence>
<dbReference type="Pfam" id="PF11026">
    <property type="entry name" value="DUF2721"/>
    <property type="match status" value="1"/>
</dbReference>
<dbReference type="AlphaFoldDB" id="A0A1H6CHV5"/>
<feature type="transmembrane region" description="Helical" evidence="1">
    <location>
        <begin position="13"/>
        <end position="34"/>
    </location>
</feature>
<evidence type="ECO:0000313" key="2">
    <source>
        <dbReference type="EMBL" id="SEG72347.1"/>
    </source>
</evidence>
<accession>A0A1H6CHV5</accession>
<proteinExistence type="predicted"/>
<evidence type="ECO:0000313" key="3">
    <source>
        <dbReference type="Proteomes" id="UP000236743"/>
    </source>
</evidence>
<dbReference type="RefSeq" id="WP_103874583.1">
    <property type="nucleotide sequence ID" value="NZ_FNUY01000010.1"/>
</dbReference>
<keyword evidence="1" id="KW-0472">Membrane</keyword>
<organism evidence="2 3">
    <name type="scientific">Bosea lathyri</name>
    <dbReference type="NCBI Taxonomy" id="1036778"/>
    <lineage>
        <taxon>Bacteria</taxon>
        <taxon>Pseudomonadati</taxon>
        <taxon>Pseudomonadota</taxon>
        <taxon>Alphaproteobacteria</taxon>
        <taxon>Hyphomicrobiales</taxon>
        <taxon>Boseaceae</taxon>
        <taxon>Bosea</taxon>
    </lineage>
</organism>
<evidence type="ECO:0008006" key="4">
    <source>
        <dbReference type="Google" id="ProtNLM"/>
    </source>
</evidence>
<dbReference type="Proteomes" id="UP000236743">
    <property type="component" value="Unassembled WGS sequence"/>
</dbReference>
<name>A0A1H6CHV5_9HYPH</name>
<dbReference type="EMBL" id="FNUY01000010">
    <property type="protein sequence ID" value="SEG72347.1"/>
    <property type="molecule type" value="Genomic_DNA"/>
</dbReference>
<reference evidence="2 3" key="1">
    <citation type="submission" date="2016-10" db="EMBL/GenBank/DDBJ databases">
        <authorList>
            <person name="de Groot N.N."/>
        </authorList>
    </citation>
    <scope>NUCLEOTIDE SEQUENCE [LARGE SCALE GENOMIC DNA]</scope>
    <source>
        <strain evidence="2 3">DSM 26656</strain>
    </source>
</reference>
<keyword evidence="1" id="KW-0812">Transmembrane</keyword>
<feature type="transmembrane region" description="Helical" evidence="1">
    <location>
        <begin position="79"/>
        <end position="102"/>
    </location>
</feature>
<keyword evidence="3" id="KW-1185">Reference proteome</keyword>